<proteinExistence type="predicted"/>
<dbReference type="RefSeq" id="WP_343961544.1">
    <property type="nucleotide sequence ID" value="NZ_BAAAKZ010000012.1"/>
</dbReference>
<sequence>MHHASRSAAEFNPGVGSPTRFAFFGSPRVPILYAAATEQAAIAETLLHDVPQSGGRLVAFEYEGRQASRLLTTRKLRLGAFLGLGLRKLGVNADELTITGAAEYGATVDWAEAAHTAGLDGVVYMSRQSNSDRVYAFFGDRSEDAFTVDSRYEWRFDDVGGGRDKLITLCNPLGVEVLLR</sequence>
<name>A0ABW3TR88_9MICO</name>
<dbReference type="SMART" id="SM00953">
    <property type="entry name" value="RES"/>
    <property type="match status" value="1"/>
</dbReference>
<protein>
    <submittedName>
        <fullName evidence="2">RES family NAD+ phosphorylase</fullName>
    </submittedName>
</protein>
<evidence type="ECO:0000313" key="2">
    <source>
        <dbReference type="EMBL" id="MFD1203195.1"/>
    </source>
</evidence>
<comment type="caution">
    <text evidence="2">The sequence shown here is derived from an EMBL/GenBank/DDBJ whole genome shotgun (WGS) entry which is preliminary data.</text>
</comment>
<reference evidence="3" key="1">
    <citation type="journal article" date="2019" name="Int. J. Syst. Evol. Microbiol.">
        <title>The Global Catalogue of Microorganisms (GCM) 10K type strain sequencing project: providing services to taxonomists for standard genome sequencing and annotation.</title>
        <authorList>
            <consortium name="The Broad Institute Genomics Platform"/>
            <consortium name="The Broad Institute Genome Sequencing Center for Infectious Disease"/>
            <person name="Wu L."/>
            <person name="Ma J."/>
        </authorList>
    </citation>
    <scope>NUCLEOTIDE SEQUENCE [LARGE SCALE GENOMIC DNA]</scope>
    <source>
        <strain evidence="3">CCUG 50213</strain>
    </source>
</reference>
<feature type="domain" description="RES" evidence="1">
    <location>
        <begin position="11"/>
        <end position="150"/>
    </location>
</feature>
<dbReference type="Proteomes" id="UP001597181">
    <property type="component" value="Unassembled WGS sequence"/>
</dbReference>
<accession>A0ABW3TR88</accession>
<evidence type="ECO:0000313" key="3">
    <source>
        <dbReference type="Proteomes" id="UP001597181"/>
    </source>
</evidence>
<organism evidence="2 3">
    <name type="scientific">Leucobacter albus</name>
    <dbReference type="NCBI Taxonomy" id="272210"/>
    <lineage>
        <taxon>Bacteria</taxon>
        <taxon>Bacillati</taxon>
        <taxon>Actinomycetota</taxon>
        <taxon>Actinomycetes</taxon>
        <taxon>Micrococcales</taxon>
        <taxon>Microbacteriaceae</taxon>
        <taxon>Leucobacter</taxon>
    </lineage>
</organism>
<dbReference type="EMBL" id="JBHTLY010000009">
    <property type="protein sequence ID" value="MFD1203195.1"/>
    <property type="molecule type" value="Genomic_DNA"/>
</dbReference>
<gene>
    <name evidence="2" type="ORF">ACFQ3U_14955</name>
</gene>
<dbReference type="Pfam" id="PF08808">
    <property type="entry name" value="RES"/>
    <property type="match status" value="1"/>
</dbReference>
<dbReference type="InterPro" id="IPR014914">
    <property type="entry name" value="RES_dom"/>
</dbReference>
<evidence type="ECO:0000259" key="1">
    <source>
        <dbReference type="SMART" id="SM00953"/>
    </source>
</evidence>
<keyword evidence="3" id="KW-1185">Reference proteome</keyword>